<feature type="domain" description="DH" evidence="1">
    <location>
        <begin position="1"/>
        <end position="59"/>
    </location>
</feature>
<keyword evidence="3" id="KW-1185">Reference proteome</keyword>
<evidence type="ECO:0000259" key="1">
    <source>
        <dbReference type="PROSITE" id="PS50010"/>
    </source>
</evidence>
<feature type="non-terminal residue" evidence="2">
    <location>
        <position position="112"/>
    </location>
</feature>
<feature type="non-terminal residue" evidence="2">
    <location>
        <position position="1"/>
    </location>
</feature>
<dbReference type="AlphaFoldDB" id="A0AAV2Q503"/>
<reference evidence="2 3" key="1">
    <citation type="submission" date="2024-05" db="EMBL/GenBank/DDBJ databases">
        <authorList>
            <person name="Wallberg A."/>
        </authorList>
    </citation>
    <scope>NUCLEOTIDE SEQUENCE [LARGE SCALE GENOMIC DNA]</scope>
</reference>
<dbReference type="Proteomes" id="UP001497623">
    <property type="component" value="Unassembled WGS sequence"/>
</dbReference>
<dbReference type="GO" id="GO:0043542">
    <property type="term" value="P:endothelial cell migration"/>
    <property type="evidence" value="ECO:0007669"/>
    <property type="project" value="TreeGrafter"/>
</dbReference>
<evidence type="ECO:0000313" key="2">
    <source>
        <dbReference type="EMBL" id="CAL4071682.1"/>
    </source>
</evidence>
<dbReference type="InterPro" id="IPR040181">
    <property type="entry name" value="PKHG5/7"/>
</dbReference>
<name>A0AAV2Q503_MEGNR</name>
<dbReference type="Gene3D" id="1.20.900.10">
    <property type="entry name" value="Dbl homology (DH) domain"/>
    <property type="match status" value="1"/>
</dbReference>
<dbReference type="PROSITE" id="PS50010">
    <property type="entry name" value="DH_2"/>
    <property type="match status" value="1"/>
</dbReference>
<dbReference type="GO" id="GO:0030139">
    <property type="term" value="C:endocytic vesicle"/>
    <property type="evidence" value="ECO:0007669"/>
    <property type="project" value="TreeGrafter"/>
</dbReference>
<dbReference type="SUPFAM" id="SSF48065">
    <property type="entry name" value="DBL homology domain (DH-domain)"/>
    <property type="match status" value="1"/>
</dbReference>
<dbReference type="GO" id="GO:0005886">
    <property type="term" value="C:plasma membrane"/>
    <property type="evidence" value="ECO:0007669"/>
    <property type="project" value="TreeGrafter"/>
</dbReference>
<evidence type="ECO:0000313" key="3">
    <source>
        <dbReference type="Proteomes" id="UP001497623"/>
    </source>
</evidence>
<dbReference type="PANTHER" id="PTHR13217">
    <property type="entry name" value="PLECKSTRIN HOMOLOGY DOMAIN-CONTAINING FAMILY G MEMBER 7"/>
    <property type="match status" value="1"/>
</dbReference>
<organism evidence="2 3">
    <name type="scientific">Meganyctiphanes norvegica</name>
    <name type="common">Northern krill</name>
    <name type="synonym">Thysanopoda norvegica</name>
    <dbReference type="NCBI Taxonomy" id="48144"/>
    <lineage>
        <taxon>Eukaryota</taxon>
        <taxon>Metazoa</taxon>
        <taxon>Ecdysozoa</taxon>
        <taxon>Arthropoda</taxon>
        <taxon>Crustacea</taxon>
        <taxon>Multicrustacea</taxon>
        <taxon>Malacostraca</taxon>
        <taxon>Eumalacostraca</taxon>
        <taxon>Eucarida</taxon>
        <taxon>Euphausiacea</taxon>
        <taxon>Euphausiidae</taxon>
        <taxon>Meganyctiphanes</taxon>
    </lineage>
</organism>
<dbReference type="EMBL" id="CAXKWB010004026">
    <property type="protein sequence ID" value="CAL4071682.1"/>
    <property type="molecule type" value="Genomic_DNA"/>
</dbReference>
<dbReference type="InterPro" id="IPR035899">
    <property type="entry name" value="DBL_dom_sf"/>
</dbReference>
<sequence>KECNRLRLADILVQPMQRLTKYSLLLKAIAKKTTYEGHLIHLQDMINHVVHFVSSVNSVLRHRHEQERLIEISKRIEAYDVVESKDDELERIVKNYSDLSLTQPMPGCPEHL</sequence>
<proteinExistence type="predicted"/>
<dbReference type="GO" id="GO:0030424">
    <property type="term" value="C:axon"/>
    <property type="evidence" value="ECO:0007669"/>
    <property type="project" value="TreeGrafter"/>
</dbReference>
<dbReference type="PANTHER" id="PTHR13217:SF11">
    <property type="entry name" value="PLECKSTRIN HOMOLOGY DOMAIN-CONTAINING FAMILY G MEMBER 5"/>
    <property type="match status" value="1"/>
</dbReference>
<protein>
    <recommendedName>
        <fullName evidence="1">DH domain-containing protein</fullName>
    </recommendedName>
</protein>
<dbReference type="Pfam" id="PF00621">
    <property type="entry name" value="RhoGEF"/>
    <property type="match status" value="1"/>
</dbReference>
<dbReference type="GO" id="GO:0007266">
    <property type="term" value="P:Rho protein signal transduction"/>
    <property type="evidence" value="ECO:0007669"/>
    <property type="project" value="TreeGrafter"/>
</dbReference>
<dbReference type="InterPro" id="IPR000219">
    <property type="entry name" value="DH_dom"/>
</dbReference>
<comment type="caution">
    <text evidence="2">The sequence shown here is derived from an EMBL/GenBank/DDBJ whole genome shotgun (WGS) entry which is preliminary data.</text>
</comment>
<accession>A0AAV2Q503</accession>
<gene>
    <name evidence="2" type="ORF">MNOR_LOCUS8619</name>
</gene>
<dbReference type="GO" id="GO:0005085">
    <property type="term" value="F:guanyl-nucleotide exchange factor activity"/>
    <property type="evidence" value="ECO:0007669"/>
    <property type="project" value="InterPro"/>
</dbReference>